<dbReference type="PRINTS" id="PR00032">
    <property type="entry name" value="HTHARAC"/>
</dbReference>
<dbReference type="InterPro" id="IPR018060">
    <property type="entry name" value="HTH_AraC"/>
</dbReference>
<gene>
    <name evidence="5" type="ORF">I8J29_02790</name>
</gene>
<feature type="domain" description="HTH araC/xylS-type" evidence="4">
    <location>
        <begin position="190"/>
        <end position="288"/>
    </location>
</feature>
<evidence type="ECO:0000259" key="4">
    <source>
        <dbReference type="PROSITE" id="PS01124"/>
    </source>
</evidence>
<dbReference type="InterPro" id="IPR003313">
    <property type="entry name" value="AraC-bd"/>
</dbReference>
<name>A0ABS3W480_9BACL</name>
<protein>
    <submittedName>
        <fullName evidence="5">Helix-turn-helix transcriptional regulator</fullName>
    </submittedName>
</protein>
<reference evidence="5 6" key="1">
    <citation type="submission" date="2021-03" db="EMBL/GenBank/DDBJ databases">
        <title>Paenibacillus artemisicola MWE-103 whole genome sequence.</title>
        <authorList>
            <person name="Ham Y.J."/>
        </authorList>
    </citation>
    <scope>NUCLEOTIDE SEQUENCE [LARGE SCALE GENOMIC DNA]</scope>
    <source>
        <strain evidence="5 6">MWE-103</strain>
    </source>
</reference>
<evidence type="ECO:0000313" key="5">
    <source>
        <dbReference type="EMBL" id="MBO7743107.1"/>
    </source>
</evidence>
<keyword evidence="3" id="KW-0804">Transcription</keyword>
<dbReference type="InterPro" id="IPR009057">
    <property type="entry name" value="Homeodomain-like_sf"/>
</dbReference>
<dbReference type="SUPFAM" id="SSF51182">
    <property type="entry name" value="RmlC-like cupins"/>
    <property type="match status" value="1"/>
</dbReference>
<dbReference type="SUPFAM" id="SSF46689">
    <property type="entry name" value="Homeodomain-like"/>
    <property type="match status" value="2"/>
</dbReference>
<keyword evidence="1" id="KW-0805">Transcription regulation</keyword>
<dbReference type="InterPro" id="IPR020449">
    <property type="entry name" value="Tscrpt_reg_AraC-type_HTH"/>
</dbReference>
<accession>A0ABS3W480</accession>
<dbReference type="InterPro" id="IPR018062">
    <property type="entry name" value="HTH_AraC-typ_CS"/>
</dbReference>
<dbReference type="PROSITE" id="PS00041">
    <property type="entry name" value="HTH_ARAC_FAMILY_1"/>
    <property type="match status" value="1"/>
</dbReference>
<sequence length="292" mass="33214">MKSVKRVLEWKTLFSEGLPVHVTRTKEGFYIEQHVHDFVEIVYVEEGEGFHYIEDELIRVRRGDVFYLPVGTSHVLRPIGQPPSPQLVVYNCVIDPLFLKRLQDLHELALPFCPATGVLPQGGQDKVWYAFSDRSEQIGAIFHTMFTEYALQGAGCKTALTGWLLLLHVKLFQRDQVASAGQRSAGKQLDVAFEWLDHQIDGPVSLAKAAAKADMSPRHFYRLFKERTGQTFLEYVQHKRIAKSCLLLETTDLGVSEIAYATGYKDLKSFYRTFRKLAGSTPTAYRRMKSAP</sequence>
<proteinExistence type="predicted"/>
<evidence type="ECO:0000256" key="2">
    <source>
        <dbReference type="ARBA" id="ARBA00023125"/>
    </source>
</evidence>
<keyword evidence="6" id="KW-1185">Reference proteome</keyword>
<keyword evidence="2" id="KW-0238">DNA-binding</keyword>
<dbReference type="PANTHER" id="PTHR43280">
    <property type="entry name" value="ARAC-FAMILY TRANSCRIPTIONAL REGULATOR"/>
    <property type="match status" value="1"/>
</dbReference>
<dbReference type="RefSeq" id="WP_208846062.1">
    <property type="nucleotide sequence ID" value="NZ_JAGGDJ010000001.1"/>
</dbReference>
<comment type="caution">
    <text evidence="5">The sequence shown here is derived from an EMBL/GenBank/DDBJ whole genome shotgun (WGS) entry which is preliminary data.</text>
</comment>
<dbReference type="PANTHER" id="PTHR43280:SF28">
    <property type="entry name" value="HTH-TYPE TRANSCRIPTIONAL ACTIVATOR RHAS"/>
    <property type="match status" value="1"/>
</dbReference>
<dbReference type="Proteomes" id="UP000670947">
    <property type="component" value="Unassembled WGS sequence"/>
</dbReference>
<organism evidence="5 6">
    <name type="scientific">Paenibacillus artemisiicola</name>
    <dbReference type="NCBI Taxonomy" id="1172618"/>
    <lineage>
        <taxon>Bacteria</taxon>
        <taxon>Bacillati</taxon>
        <taxon>Bacillota</taxon>
        <taxon>Bacilli</taxon>
        <taxon>Bacillales</taxon>
        <taxon>Paenibacillaceae</taxon>
        <taxon>Paenibacillus</taxon>
    </lineage>
</organism>
<evidence type="ECO:0000256" key="3">
    <source>
        <dbReference type="ARBA" id="ARBA00023163"/>
    </source>
</evidence>
<dbReference type="InterPro" id="IPR014710">
    <property type="entry name" value="RmlC-like_jellyroll"/>
</dbReference>
<dbReference type="InterPro" id="IPR011051">
    <property type="entry name" value="RmlC_Cupin_sf"/>
</dbReference>
<dbReference type="Gene3D" id="2.60.120.10">
    <property type="entry name" value="Jelly Rolls"/>
    <property type="match status" value="1"/>
</dbReference>
<dbReference type="Gene3D" id="1.10.10.60">
    <property type="entry name" value="Homeodomain-like"/>
    <property type="match status" value="2"/>
</dbReference>
<dbReference type="Pfam" id="PF12833">
    <property type="entry name" value="HTH_18"/>
    <property type="match status" value="1"/>
</dbReference>
<dbReference type="EMBL" id="JAGGDJ010000001">
    <property type="protein sequence ID" value="MBO7743107.1"/>
    <property type="molecule type" value="Genomic_DNA"/>
</dbReference>
<evidence type="ECO:0000313" key="6">
    <source>
        <dbReference type="Proteomes" id="UP000670947"/>
    </source>
</evidence>
<evidence type="ECO:0000256" key="1">
    <source>
        <dbReference type="ARBA" id="ARBA00023015"/>
    </source>
</evidence>
<dbReference type="Pfam" id="PF02311">
    <property type="entry name" value="AraC_binding"/>
    <property type="match status" value="1"/>
</dbReference>
<dbReference type="PROSITE" id="PS01124">
    <property type="entry name" value="HTH_ARAC_FAMILY_2"/>
    <property type="match status" value="1"/>
</dbReference>
<dbReference type="SMART" id="SM00342">
    <property type="entry name" value="HTH_ARAC"/>
    <property type="match status" value="1"/>
</dbReference>